<comment type="caution">
    <text evidence="2">The sequence shown here is derived from an EMBL/GenBank/DDBJ whole genome shotgun (WGS) entry which is preliminary data.</text>
</comment>
<proteinExistence type="predicted"/>
<dbReference type="InterPro" id="IPR020301">
    <property type="entry name" value="Mrx7"/>
</dbReference>
<dbReference type="Pfam" id="PF10906">
    <property type="entry name" value="Mrx7"/>
    <property type="match status" value="1"/>
</dbReference>
<accession>A0A4S8Z9H6</accession>
<organism evidence="2 3">
    <name type="scientific">Aureobasidium pullulans</name>
    <name type="common">Black yeast</name>
    <name type="synonym">Pullularia pullulans</name>
    <dbReference type="NCBI Taxonomy" id="5580"/>
    <lineage>
        <taxon>Eukaryota</taxon>
        <taxon>Fungi</taxon>
        <taxon>Dikarya</taxon>
        <taxon>Ascomycota</taxon>
        <taxon>Pezizomycotina</taxon>
        <taxon>Dothideomycetes</taxon>
        <taxon>Dothideomycetidae</taxon>
        <taxon>Dothideales</taxon>
        <taxon>Saccotheciaceae</taxon>
        <taxon>Aureobasidium</taxon>
    </lineage>
</organism>
<dbReference type="Proteomes" id="UP000308802">
    <property type="component" value="Unassembled WGS sequence"/>
</dbReference>
<protein>
    <submittedName>
        <fullName evidence="2">Uncharacterized protein</fullName>
    </submittedName>
</protein>
<feature type="compositionally biased region" description="Basic and acidic residues" evidence="1">
    <location>
        <begin position="73"/>
        <end position="91"/>
    </location>
</feature>
<name>A0A4S8Z9H6_AURPU</name>
<reference evidence="2 3" key="1">
    <citation type="submission" date="2018-10" db="EMBL/GenBank/DDBJ databases">
        <title>Fifty Aureobasidium pullulans genomes reveal a recombining polyextremotolerant generalist.</title>
        <authorList>
            <person name="Gostincar C."/>
            <person name="Turk M."/>
            <person name="Zajc J."/>
            <person name="Gunde-Cimerman N."/>
        </authorList>
    </citation>
    <scope>NUCLEOTIDE SEQUENCE [LARGE SCALE GENOMIC DNA]</scope>
    <source>
        <strain evidence="2 3">EXF-10659</strain>
    </source>
</reference>
<gene>
    <name evidence="2" type="ORF">D6D19_09828</name>
</gene>
<feature type="region of interest" description="Disordered" evidence="1">
    <location>
        <begin position="37"/>
        <end position="109"/>
    </location>
</feature>
<sequence>MAPWVAVVEAWLVKRLLESHTFHQGVRRVHKGVHRLRHGPLEGDEGGTNIETEQGPGFGSHLWEEIQTQAGLRKNEADPLQKPDPLHKSDPLHTSQHKPNEPAKERKRWPLSCRIHKLIHTAQQPKESFINHFLNELLTQTKGGDKK</sequence>
<dbReference type="AlphaFoldDB" id="A0A4S8Z9H6"/>
<evidence type="ECO:0000313" key="2">
    <source>
        <dbReference type="EMBL" id="THW62241.1"/>
    </source>
</evidence>
<evidence type="ECO:0000313" key="3">
    <source>
        <dbReference type="Proteomes" id="UP000308802"/>
    </source>
</evidence>
<dbReference type="EMBL" id="QZAO01000608">
    <property type="protein sequence ID" value="THW62241.1"/>
    <property type="molecule type" value="Genomic_DNA"/>
</dbReference>
<evidence type="ECO:0000256" key="1">
    <source>
        <dbReference type="SAM" id="MobiDB-lite"/>
    </source>
</evidence>